<dbReference type="PANTHER" id="PTHR43046">
    <property type="entry name" value="GDP-MANNOSE MANNOSYL HYDROLASE"/>
    <property type="match status" value="1"/>
</dbReference>
<dbReference type="EMBL" id="JACHMO010000001">
    <property type="protein sequence ID" value="MBB5808842.1"/>
    <property type="molecule type" value="Genomic_DNA"/>
</dbReference>
<evidence type="ECO:0000259" key="3">
    <source>
        <dbReference type="PROSITE" id="PS51462"/>
    </source>
</evidence>
<dbReference type="Proteomes" id="UP000552097">
    <property type="component" value="Unassembled WGS sequence"/>
</dbReference>
<accession>A0A7W9M632</accession>
<evidence type="ECO:0000256" key="1">
    <source>
        <dbReference type="ARBA" id="ARBA00001946"/>
    </source>
</evidence>
<dbReference type="PANTHER" id="PTHR43046:SF14">
    <property type="entry name" value="MUTT_NUDIX FAMILY PROTEIN"/>
    <property type="match status" value="1"/>
</dbReference>
<name>A0A7W9M632_9PSEU</name>
<comment type="cofactor">
    <cofactor evidence="1">
        <name>Mg(2+)</name>
        <dbReference type="ChEBI" id="CHEBI:18420"/>
    </cofactor>
</comment>
<reference evidence="4 5" key="1">
    <citation type="submission" date="2020-08" db="EMBL/GenBank/DDBJ databases">
        <title>Sequencing the genomes of 1000 actinobacteria strains.</title>
        <authorList>
            <person name="Klenk H.-P."/>
        </authorList>
    </citation>
    <scope>NUCLEOTIDE SEQUENCE [LARGE SCALE GENOMIC DNA]</scope>
    <source>
        <strain evidence="4 5">DSM 45486</strain>
    </source>
</reference>
<dbReference type="InterPro" id="IPR015797">
    <property type="entry name" value="NUDIX_hydrolase-like_dom_sf"/>
</dbReference>
<keyword evidence="2" id="KW-0378">Hydrolase</keyword>
<feature type="domain" description="Nudix hydrolase" evidence="3">
    <location>
        <begin position="3"/>
        <end position="137"/>
    </location>
</feature>
<comment type="caution">
    <text evidence="4">The sequence shown here is derived from an EMBL/GenBank/DDBJ whole genome shotgun (WGS) entry which is preliminary data.</text>
</comment>
<dbReference type="RefSeq" id="WP_184928696.1">
    <property type="nucleotide sequence ID" value="NZ_JACHMO010000001.1"/>
</dbReference>
<evidence type="ECO:0000256" key="2">
    <source>
        <dbReference type="ARBA" id="ARBA00022801"/>
    </source>
</evidence>
<dbReference type="SUPFAM" id="SSF55811">
    <property type="entry name" value="Nudix"/>
    <property type="match status" value="1"/>
</dbReference>
<sequence length="149" mass="16158">MNHDVASALGPLLTAYGLVGRGDHILLVRDRHGSSYQLPGTVVRPGETVDDALRRALGEHVDTGIDRLDFCAAVEHRVQTHPDGQSVYEVTLLFDVTLAEPASVTAPERELRWVDDADLGIVDLRPAAIANLLRTGAFAESNAWWPTPA</sequence>
<evidence type="ECO:0000313" key="4">
    <source>
        <dbReference type="EMBL" id="MBB5808842.1"/>
    </source>
</evidence>
<dbReference type="GO" id="GO:0016787">
    <property type="term" value="F:hydrolase activity"/>
    <property type="evidence" value="ECO:0007669"/>
    <property type="project" value="UniProtKB-KW"/>
</dbReference>
<dbReference type="Pfam" id="PF00293">
    <property type="entry name" value="NUDIX"/>
    <property type="match status" value="1"/>
</dbReference>
<gene>
    <name evidence="4" type="ORF">F4560_008610</name>
</gene>
<dbReference type="InterPro" id="IPR000086">
    <property type="entry name" value="NUDIX_hydrolase_dom"/>
</dbReference>
<organism evidence="4 5">
    <name type="scientific">Saccharothrix ecbatanensis</name>
    <dbReference type="NCBI Taxonomy" id="1105145"/>
    <lineage>
        <taxon>Bacteria</taxon>
        <taxon>Bacillati</taxon>
        <taxon>Actinomycetota</taxon>
        <taxon>Actinomycetes</taxon>
        <taxon>Pseudonocardiales</taxon>
        <taxon>Pseudonocardiaceae</taxon>
        <taxon>Saccharothrix</taxon>
    </lineage>
</organism>
<keyword evidence="5" id="KW-1185">Reference proteome</keyword>
<dbReference type="PROSITE" id="PS51462">
    <property type="entry name" value="NUDIX"/>
    <property type="match status" value="1"/>
</dbReference>
<dbReference type="AlphaFoldDB" id="A0A7W9M632"/>
<protein>
    <submittedName>
        <fullName evidence="4">ADP-ribose pyrophosphatase YjhB (NUDIX family)</fullName>
    </submittedName>
</protein>
<proteinExistence type="predicted"/>
<evidence type="ECO:0000313" key="5">
    <source>
        <dbReference type="Proteomes" id="UP000552097"/>
    </source>
</evidence>
<dbReference type="Gene3D" id="3.90.79.10">
    <property type="entry name" value="Nucleoside Triphosphate Pyrophosphohydrolase"/>
    <property type="match status" value="1"/>
</dbReference>